<evidence type="ECO:0000256" key="1">
    <source>
        <dbReference type="SAM" id="Coils"/>
    </source>
</evidence>
<dbReference type="AlphaFoldDB" id="A0A0G1CB97"/>
<protein>
    <submittedName>
        <fullName evidence="3">Uncharacterized protein</fullName>
    </submittedName>
</protein>
<feature type="region of interest" description="Disordered" evidence="2">
    <location>
        <begin position="1"/>
        <end position="20"/>
    </location>
</feature>
<evidence type="ECO:0000313" key="3">
    <source>
        <dbReference type="EMBL" id="KKS55966.1"/>
    </source>
</evidence>
<dbReference type="Proteomes" id="UP000034837">
    <property type="component" value="Unassembled WGS sequence"/>
</dbReference>
<keyword evidence="1" id="KW-0175">Coiled coil</keyword>
<dbReference type="EMBL" id="LCDO01000019">
    <property type="protein sequence ID" value="KKS55966.1"/>
    <property type="molecule type" value="Genomic_DNA"/>
</dbReference>
<evidence type="ECO:0000313" key="4">
    <source>
        <dbReference type="Proteomes" id="UP000034837"/>
    </source>
</evidence>
<reference evidence="3 4" key="1">
    <citation type="journal article" date="2015" name="Nature">
        <title>rRNA introns, odd ribosomes, and small enigmatic genomes across a large radiation of phyla.</title>
        <authorList>
            <person name="Brown C.T."/>
            <person name="Hug L.A."/>
            <person name="Thomas B.C."/>
            <person name="Sharon I."/>
            <person name="Castelle C.J."/>
            <person name="Singh A."/>
            <person name="Wilkins M.J."/>
            <person name="Williams K.H."/>
            <person name="Banfield J.F."/>
        </authorList>
    </citation>
    <scope>NUCLEOTIDE SEQUENCE [LARGE SCALE GENOMIC DNA]</scope>
</reference>
<evidence type="ECO:0000256" key="2">
    <source>
        <dbReference type="SAM" id="MobiDB-lite"/>
    </source>
</evidence>
<gene>
    <name evidence="3" type="ORF">UV20_C0019G0010</name>
</gene>
<proteinExistence type="predicted"/>
<sequence length="108" mass="12611">MMKEMREQPGTVDDSHKHRRELAANMVENWHKLLLDYGADERTWAKRTTEELEAMQTKMAGWIQECEDELAARPSPKGKNNIIDEWKSGLERKNKEIKAAMDQKRAVT</sequence>
<organism evidence="3 4">
    <name type="scientific">Candidatus Magasanikbacteria bacterium GW2011_GWA2_42_32</name>
    <dbReference type="NCBI Taxonomy" id="1619039"/>
    <lineage>
        <taxon>Bacteria</taxon>
        <taxon>Candidatus Magasanikiibacteriota</taxon>
    </lineage>
</organism>
<name>A0A0G1CB97_9BACT</name>
<comment type="caution">
    <text evidence="3">The sequence shown here is derived from an EMBL/GenBank/DDBJ whole genome shotgun (WGS) entry which is preliminary data.</text>
</comment>
<accession>A0A0G1CB97</accession>
<feature type="coiled-coil region" evidence="1">
    <location>
        <begin position="45"/>
        <end position="103"/>
    </location>
</feature>